<evidence type="ECO:0000313" key="7">
    <source>
        <dbReference type="Proteomes" id="UP000310708"/>
    </source>
</evidence>
<dbReference type="EMBL" id="SPRX01000003">
    <property type="protein sequence ID" value="TIC69567.1"/>
    <property type="molecule type" value="Genomic_DNA"/>
</dbReference>
<evidence type="ECO:0000313" key="5">
    <source>
        <dbReference type="Proteomes" id="UP000305362"/>
    </source>
</evidence>
<comment type="caution">
    <text evidence="2">The sequence shown here is derived from an EMBL/GenBank/DDBJ whole genome shotgun (WGS) entry which is preliminary data.</text>
</comment>
<evidence type="ECO:0000256" key="1">
    <source>
        <dbReference type="SAM" id="SignalP"/>
    </source>
</evidence>
<feature type="chain" id="PRO_5044091188" evidence="1">
    <location>
        <begin position="19"/>
        <end position="148"/>
    </location>
</feature>
<organism evidence="2 6">
    <name type="scientific">Wallemia mellicola</name>
    <dbReference type="NCBI Taxonomy" id="1708541"/>
    <lineage>
        <taxon>Eukaryota</taxon>
        <taxon>Fungi</taxon>
        <taxon>Dikarya</taxon>
        <taxon>Basidiomycota</taxon>
        <taxon>Wallemiomycotina</taxon>
        <taxon>Wallemiomycetes</taxon>
        <taxon>Wallemiales</taxon>
        <taxon>Wallemiaceae</taxon>
        <taxon>Wallemia</taxon>
    </lineage>
</organism>
<reference evidence="5 6" key="1">
    <citation type="submission" date="2019-03" db="EMBL/GenBank/DDBJ databases">
        <title>Sequencing 25 genomes of Wallemia mellicola.</title>
        <authorList>
            <person name="Gostincar C."/>
        </authorList>
    </citation>
    <scope>NUCLEOTIDE SEQUENCE [LARGE SCALE GENOMIC DNA]</scope>
    <source>
        <strain evidence="4 5">EXF-1277</strain>
        <strain evidence="3 7">EXF-757</strain>
        <strain evidence="2 6">EXF-8738</strain>
    </source>
</reference>
<evidence type="ECO:0000313" key="2">
    <source>
        <dbReference type="EMBL" id="TIC32677.1"/>
    </source>
</evidence>
<dbReference type="EMBL" id="SPRV01000006">
    <property type="protein sequence ID" value="TIC70707.1"/>
    <property type="molecule type" value="Genomic_DNA"/>
</dbReference>
<dbReference type="OrthoDB" id="4566586at2759"/>
<gene>
    <name evidence="3" type="ORF">E3Q01_00410</name>
    <name evidence="4" type="ORF">E3Q03_00940</name>
    <name evidence="2" type="ORF">E3Q10_01058</name>
</gene>
<accession>A0A4T0RI42</accession>
<proteinExistence type="predicted"/>
<name>A0A4T0RI42_9BASI</name>
<evidence type="ECO:0000313" key="3">
    <source>
        <dbReference type="EMBL" id="TIC69567.1"/>
    </source>
</evidence>
<dbReference type="Proteomes" id="UP000305362">
    <property type="component" value="Unassembled WGS sequence"/>
</dbReference>
<evidence type="ECO:0000313" key="6">
    <source>
        <dbReference type="Proteomes" id="UP000305647"/>
    </source>
</evidence>
<dbReference type="EMBL" id="SPRO01000007">
    <property type="protein sequence ID" value="TIC32677.1"/>
    <property type="molecule type" value="Genomic_DNA"/>
</dbReference>
<feature type="signal peptide" evidence="1">
    <location>
        <begin position="1"/>
        <end position="18"/>
    </location>
</feature>
<dbReference type="Proteomes" id="UP000310708">
    <property type="component" value="Unassembled WGS sequence"/>
</dbReference>
<evidence type="ECO:0000313" key="4">
    <source>
        <dbReference type="EMBL" id="TIC70707.1"/>
    </source>
</evidence>
<sequence length="148" mass="16511">MKFATALALTSVAAGVSAWSDTFGTIDDQSFSVVIKDPWKSGLDHANTAAVSVNTIENSQPFTSHNTFTIYGDQCTQYVGLPARDDLPYQPQIHLGANFCNRKNLDNLWINYANLWLIQSEHLDVTSDSRCLHNHVIKETRCVIQNEP</sequence>
<keyword evidence="1" id="KW-0732">Signal</keyword>
<dbReference type="AlphaFoldDB" id="A0A4T0RI42"/>
<protein>
    <submittedName>
        <fullName evidence="2">Uncharacterized protein</fullName>
    </submittedName>
</protein>
<dbReference type="Proteomes" id="UP000305647">
    <property type="component" value="Unassembled WGS sequence"/>
</dbReference>